<keyword evidence="4" id="KW-1185">Reference proteome</keyword>
<comment type="caution">
    <text evidence="3">The sequence shown here is derived from an EMBL/GenBank/DDBJ whole genome shotgun (WGS) entry which is preliminary data.</text>
</comment>
<sequence>NNQFINTNNLVESWHKTFKRQYLGFARDLRPDDLVFLLQGVVDIDFRTTYYKITRGLQPITLSESAAARKAKAMDIPFFWARLMVTELFQERKFKVNSFTEVGVAHYVSMDPNFSYLYSCTCNDYIRNKEPCKHMYLVPKIFQDTKISYEGEPSLPVPKEMSPSGVSLENMLSPQLQLVLQKQRAEKMEASRLTREAENERVFEESEEQLSTLLMKINREFMAKKRRK</sequence>
<proteinExistence type="predicted"/>
<organism evidence="3 4">
    <name type="scientific">Lunasporangiospora selenospora</name>
    <dbReference type="NCBI Taxonomy" id="979761"/>
    <lineage>
        <taxon>Eukaryota</taxon>
        <taxon>Fungi</taxon>
        <taxon>Fungi incertae sedis</taxon>
        <taxon>Mucoromycota</taxon>
        <taxon>Mortierellomycotina</taxon>
        <taxon>Mortierellomycetes</taxon>
        <taxon>Mortierellales</taxon>
        <taxon>Mortierellaceae</taxon>
        <taxon>Lunasporangiospora</taxon>
    </lineage>
</organism>
<reference evidence="3" key="1">
    <citation type="journal article" date="2020" name="Fungal Divers.">
        <title>Resolving the Mortierellaceae phylogeny through synthesis of multi-gene phylogenetics and phylogenomics.</title>
        <authorList>
            <person name="Vandepol N."/>
            <person name="Liber J."/>
            <person name="Desiro A."/>
            <person name="Na H."/>
            <person name="Kennedy M."/>
            <person name="Barry K."/>
            <person name="Grigoriev I.V."/>
            <person name="Miller A.N."/>
            <person name="O'Donnell K."/>
            <person name="Stajich J.E."/>
            <person name="Bonito G."/>
        </authorList>
    </citation>
    <scope>NUCLEOTIDE SEQUENCE</scope>
    <source>
        <strain evidence="3">KOD1015</strain>
    </source>
</reference>
<evidence type="ECO:0000313" key="4">
    <source>
        <dbReference type="Proteomes" id="UP000780801"/>
    </source>
</evidence>
<accession>A0A9P6FQ90</accession>
<dbReference type="InterPro" id="IPR007527">
    <property type="entry name" value="Znf_SWIM"/>
</dbReference>
<keyword evidence="1" id="KW-0863">Zinc-finger</keyword>
<evidence type="ECO:0000256" key="1">
    <source>
        <dbReference type="PROSITE-ProRule" id="PRU00325"/>
    </source>
</evidence>
<dbReference type="Pfam" id="PF04434">
    <property type="entry name" value="SWIM"/>
    <property type="match status" value="1"/>
</dbReference>
<keyword evidence="1" id="KW-0479">Metal-binding</keyword>
<dbReference type="Proteomes" id="UP000780801">
    <property type="component" value="Unassembled WGS sequence"/>
</dbReference>
<dbReference type="GO" id="GO:0008270">
    <property type="term" value="F:zinc ion binding"/>
    <property type="evidence" value="ECO:0007669"/>
    <property type="project" value="UniProtKB-KW"/>
</dbReference>
<feature type="non-terminal residue" evidence="3">
    <location>
        <position position="228"/>
    </location>
</feature>
<evidence type="ECO:0000259" key="2">
    <source>
        <dbReference type="PROSITE" id="PS50966"/>
    </source>
</evidence>
<gene>
    <name evidence="3" type="ORF">BGW38_004359</name>
</gene>
<name>A0A9P6FQ90_9FUNG</name>
<feature type="domain" description="SWIM-type" evidence="2">
    <location>
        <begin position="106"/>
        <end position="143"/>
    </location>
</feature>
<dbReference type="PROSITE" id="PS50966">
    <property type="entry name" value="ZF_SWIM"/>
    <property type="match status" value="1"/>
</dbReference>
<evidence type="ECO:0000313" key="3">
    <source>
        <dbReference type="EMBL" id="KAF9579394.1"/>
    </source>
</evidence>
<protein>
    <recommendedName>
        <fullName evidence="2">SWIM-type domain-containing protein</fullName>
    </recommendedName>
</protein>
<dbReference type="EMBL" id="JAABOA010002797">
    <property type="protein sequence ID" value="KAF9579394.1"/>
    <property type="molecule type" value="Genomic_DNA"/>
</dbReference>
<dbReference type="OrthoDB" id="2399838at2759"/>
<dbReference type="AlphaFoldDB" id="A0A9P6FQ90"/>
<keyword evidence="1" id="KW-0862">Zinc</keyword>